<dbReference type="AlphaFoldDB" id="A0A5J4U857"/>
<gene>
    <name evidence="1" type="ORF">EZS28_037954</name>
</gene>
<protein>
    <submittedName>
        <fullName evidence="1">Uncharacterized protein</fullName>
    </submittedName>
</protein>
<proteinExistence type="predicted"/>
<sequence>MNNGEQGQVTPALGSAELKHGQSAFDIQQAGHIPPALGSEDDLHEHLSFGIPTSQDESLGHLQPEGQFDLEYMHELFATVQFEPAVHFLFDQHSVGIQIDEFESHTQSEVGISGPVQYAGHTPLPALGSSVLKHRQSESLVIFVSHAQSDVVQPFTQQAGHVSPALGSDQDLSFWHSLNEQPAKSESHIQSGVKDHFMQYAGHYPLPARGFAVDLHSHLDLGTLTNNAGSVGHLQPDGQLVPVHSHEFVGTVKFDDVVHFFSD</sequence>
<organism evidence="1 2">
    <name type="scientific">Streblomastix strix</name>
    <dbReference type="NCBI Taxonomy" id="222440"/>
    <lineage>
        <taxon>Eukaryota</taxon>
        <taxon>Metamonada</taxon>
        <taxon>Preaxostyla</taxon>
        <taxon>Oxymonadida</taxon>
        <taxon>Streblomastigidae</taxon>
        <taxon>Streblomastix</taxon>
    </lineage>
</organism>
<accession>A0A5J4U857</accession>
<evidence type="ECO:0000313" key="1">
    <source>
        <dbReference type="EMBL" id="KAA6366518.1"/>
    </source>
</evidence>
<evidence type="ECO:0000313" key="2">
    <source>
        <dbReference type="Proteomes" id="UP000324800"/>
    </source>
</evidence>
<dbReference type="Proteomes" id="UP000324800">
    <property type="component" value="Unassembled WGS sequence"/>
</dbReference>
<name>A0A5J4U857_9EUKA</name>
<comment type="caution">
    <text evidence="1">The sequence shown here is derived from an EMBL/GenBank/DDBJ whole genome shotgun (WGS) entry which is preliminary data.</text>
</comment>
<dbReference type="EMBL" id="SNRW01019299">
    <property type="protein sequence ID" value="KAA6366518.1"/>
    <property type="molecule type" value="Genomic_DNA"/>
</dbReference>
<reference evidence="1 2" key="1">
    <citation type="submission" date="2019-03" db="EMBL/GenBank/DDBJ databases">
        <title>Single cell metagenomics reveals metabolic interactions within the superorganism composed of flagellate Streblomastix strix and complex community of Bacteroidetes bacteria on its surface.</title>
        <authorList>
            <person name="Treitli S.C."/>
            <person name="Kolisko M."/>
            <person name="Husnik F."/>
            <person name="Keeling P."/>
            <person name="Hampl V."/>
        </authorList>
    </citation>
    <scope>NUCLEOTIDE SEQUENCE [LARGE SCALE GENOMIC DNA]</scope>
    <source>
        <strain evidence="1">ST1C</strain>
    </source>
</reference>